<dbReference type="GO" id="GO:0016460">
    <property type="term" value="C:myosin II complex"/>
    <property type="evidence" value="ECO:0007669"/>
    <property type="project" value="TreeGrafter"/>
</dbReference>
<feature type="domain" description="EF-hand" evidence="1">
    <location>
        <begin position="10"/>
        <end position="45"/>
    </location>
</feature>
<gene>
    <name evidence="2" type="ORF">NP493_672g01020</name>
</gene>
<dbReference type="GO" id="GO:0005509">
    <property type="term" value="F:calcium ion binding"/>
    <property type="evidence" value="ECO:0007669"/>
    <property type="project" value="InterPro"/>
</dbReference>
<dbReference type="Gene3D" id="1.10.238.10">
    <property type="entry name" value="EF-hand"/>
    <property type="match status" value="2"/>
</dbReference>
<dbReference type="SUPFAM" id="SSF47473">
    <property type="entry name" value="EF-hand"/>
    <property type="match status" value="1"/>
</dbReference>
<comment type="caution">
    <text evidence="2">The sequence shown here is derived from an EMBL/GenBank/DDBJ whole genome shotgun (WGS) entry which is preliminary data.</text>
</comment>
<dbReference type="InterPro" id="IPR002048">
    <property type="entry name" value="EF_hand_dom"/>
</dbReference>
<dbReference type="SMART" id="SM00054">
    <property type="entry name" value="EFh"/>
    <property type="match status" value="2"/>
</dbReference>
<dbReference type="PROSITE" id="PS50222">
    <property type="entry name" value="EF_HAND_2"/>
    <property type="match status" value="2"/>
</dbReference>
<sequence length="150" mass="17083">MPSMARLTEDQIAEYQETFSLFDNKGDGKIYAHQLGDVLRAMGQNPTESEVRKCGYHSDPDFRISFETFLPILSTISKNRDTSTIEDFIEGFRVFDKEQNGMINSAELRHLLSSLGEKMTDEEVNELLMGQEDAQGNVNYEEFVKMVLNG</sequence>
<accession>A0AAD9KS28</accession>
<dbReference type="AlphaFoldDB" id="A0AAD9KS28"/>
<evidence type="ECO:0000313" key="2">
    <source>
        <dbReference type="EMBL" id="KAK2176300.1"/>
    </source>
</evidence>
<protein>
    <recommendedName>
        <fullName evidence="1">EF-hand domain-containing protein</fullName>
    </recommendedName>
</protein>
<keyword evidence="3" id="KW-1185">Reference proteome</keyword>
<dbReference type="PANTHER" id="PTHR23048:SF49">
    <property type="entry name" value="FI08416P-RELATED"/>
    <property type="match status" value="1"/>
</dbReference>
<dbReference type="PANTHER" id="PTHR23048">
    <property type="entry name" value="MYOSIN LIGHT CHAIN 1, 3"/>
    <property type="match status" value="1"/>
</dbReference>
<dbReference type="FunFam" id="1.10.238.10:FF:000001">
    <property type="entry name" value="Calmodulin 1"/>
    <property type="match status" value="1"/>
</dbReference>
<dbReference type="InterPro" id="IPR011992">
    <property type="entry name" value="EF-hand-dom_pair"/>
</dbReference>
<dbReference type="InterPro" id="IPR050230">
    <property type="entry name" value="CALM/Myosin/TropC-like"/>
</dbReference>
<dbReference type="Proteomes" id="UP001209878">
    <property type="component" value="Unassembled WGS sequence"/>
</dbReference>
<reference evidence="2" key="1">
    <citation type="journal article" date="2023" name="Mol. Biol. Evol.">
        <title>Third-Generation Sequencing Reveals the Adaptive Role of the Epigenome in Three Deep-Sea Polychaetes.</title>
        <authorList>
            <person name="Perez M."/>
            <person name="Aroh O."/>
            <person name="Sun Y."/>
            <person name="Lan Y."/>
            <person name="Juniper S.K."/>
            <person name="Young C.R."/>
            <person name="Angers B."/>
            <person name="Qian P.Y."/>
        </authorList>
    </citation>
    <scope>NUCLEOTIDE SEQUENCE</scope>
    <source>
        <strain evidence="2">R07B-5</strain>
    </source>
</reference>
<proteinExistence type="predicted"/>
<evidence type="ECO:0000313" key="3">
    <source>
        <dbReference type="Proteomes" id="UP001209878"/>
    </source>
</evidence>
<name>A0AAD9KS28_RIDPI</name>
<dbReference type="EMBL" id="JAODUO010000671">
    <property type="protein sequence ID" value="KAK2176300.1"/>
    <property type="molecule type" value="Genomic_DNA"/>
</dbReference>
<organism evidence="2 3">
    <name type="scientific">Ridgeia piscesae</name>
    <name type="common">Tubeworm</name>
    <dbReference type="NCBI Taxonomy" id="27915"/>
    <lineage>
        <taxon>Eukaryota</taxon>
        <taxon>Metazoa</taxon>
        <taxon>Spiralia</taxon>
        <taxon>Lophotrochozoa</taxon>
        <taxon>Annelida</taxon>
        <taxon>Polychaeta</taxon>
        <taxon>Sedentaria</taxon>
        <taxon>Canalipalpata</taxon>
        <taxon>Sabellida</taxon>
        <taxon>Siboglinidae</taxon>
        <taxon>Ridgeia</taxon>
    </lineage>
</organism>
<dbReference type="Pfam" id="PF13499">
    <property type="entry name" value="EF-hand_7"/>
    <property type="match status" value="1"/>
</dbReference>
<dbReference type="CDD" id="cd00051">
    <property type="entry name" value="EFh"/>
    <property type="match status" value="1"/>
</dbReference>
<feature type="domain" description="EF-hand" evidence="1">
    <location>
        <begin position="83"/>
        <end position="118"/>
    </location>
</feature>
<evidence type="ECO:0000259" key="1">
    <source>
        <dbReference type="PROSITE" id="PS50222"/>
    </source>
</evidence>